<sequence>MLKKRIDSRYLAKESGKFAEVTGGKIGLPMTARMMRGITPSGR</sequence>
<accession>A0A375ACI0</accession>
<name>A0A375ACI0_9GAMM</name>
<reference evidence="1 2" key="1">
    <citation type="submission" date="2016-09" db="EMBL/GenBank/DDBJ databases">
        <authorList>
            <person name="Reverchon S."/>
            <person name="Nasser W."/>
            <person name="Leonard S."/>
            <person name="Brochier C."/>
            <person name="Duprey A."/>
        </authorList>
    </citation>
    <scope>NUCLEOTIDE SEQUENCE [LARGE SCALE GENOMIC DNA]</scope>
    <source>
        <strain evidence="1 2">174/2</strain>
    </source>
</reference>
<evidence type="ECO:0000313" key="1">
    <source>
        <dbReference type="EMBL" id="SLM63299.1"/>
    </source>
</evidence>
<dbReference type="AlphaFoldDB" id="A0A375ACI0"/>
<organism evidence="1 2">
    <name type="scientific">Dickeya aquatica</name>
    <dbReference type="NCBI Taxonomy" id="1401087"/>
    <lineage>
        <taxon>Bacteria</taxon>
        <taxon>Pseudomonadati</taxon>
        <taxon>Pseudomonadota</taxon>
        <taxon>Gammaproteobacteria</taxon>
        <taxon>Enterobacterales</taxon>
        <taxon>Pectobacteriaceae</taxon>
        <taxon>Dickeya</taxon>
    </lineage>
</organism>
<proteinExistence type="predicted"/>
<keyword evidence="2" id="KW-1185">Reference proteome</keyword>
<dbReference type="KEGG" id="daq:DAQ1742_02411"/>
<protein>
    <submittedName>
        <fullName evidence="1">Uncharacterized protein</fullName>
    </submittedName>
</protein>
<evidence type="ECO:0000313" key="2">
    <source>
        <dbReference type="Proteomes" id="UP000294820"/>
    </source>
</evidence>
<dbReference type="Proteomes" id="UP000294820">
    <property type="component" value="Chromosome 1"/>
</dbReference>
<gene>
    <name evidence="1" type="ORF">DAQ1742_02411</name>
</gene>
<dbReference type="EMBL" id="LT615367">
    <property type="protein sequence ID" value="SLM63299.1"/>
    <property type="molecule type" value="Genomic_DNA"/>
</dbReference>